<accession>A0A7K1KRT8</accession>
<dbReference type="Pfam" id="PF13487">
    <property type="entry name" value="HD_5"/>
    <property type="match status" value="1"/>
</dbReference>
<dbReference type="PANTHER" id="PTHR43155:SF2">
    <property type="entry name" value="CYCLIC DI-GMP PHOSPHODIESTERASE PA4108"/>
    <property type="match status" value="1"/>
</dbReference>
<evidence type="ECO:0000313" key="3">
    <source>
        <dbReference type="Proteomes" id="UP000461162"/>
    </source>
</evidence>
<dbReference type="Proteomes" id="UP000461162">
    <property type="component" value="Unassembled WGS sequence"/>
</dbReference>
<dbReference type="PANTHER" id="PTHR43155">
    <property type="entry name" value="CYCLIC DI-GMP PHOSPHODIESTERASE PA4108-RELATED"/>
    <property type="match status" value="1"/>
</dbReference>
<gene>
    <name evidence="2" type="ORF">GKC30_14155</name>
</gene>
<reference evidence="2 3" key="1">
    <citation type="submission" date="2019-11" db="EMBL/GenBank/DDBJ databases">
        <title>Pseudodesulfovibrio alkaliphilus, sp. nov., an alkaliphilic sulfate-reducing bacteria from mud volcano of Taman peninsula, Russia.</title>
        <authorList>
            <person name="Frolova A."/>
            <person name="Merkel A.Y."/>
            <person name="Slobodkin A.I."/>
        </authorList>
    </citation>
    <scope>NUCLEOTIDE SEQUENCE [LARGE SCALE GENOMIC DNA]</scope>
    <source>
        <strain evidence="2 3">F-1</strain>
    </source>
</reference>
<comment type="caution">
    <text evidence="2">The sequence shown here is derived from an EMBL/GenBank/DDBJ whole genome shotgun (WGS) entry which is preliminary data.</text>
</comment>
<organism evidence="2 3">
    <name type="scientific">Pseudodesulfovibrio alkaliphilus</name>
    <dbReference type="NCBI Taxonomy" id="2661613"/>
    <lineage>
        <taxon>Bacteria</taxon>
        <taxon>Pseudomonadati</taxon>
        <taxon>Thermodesulfobacteriota</taxon>
        <taxon>Desulfovibrionia</taxon>
        <taxon>Desulfovibrionales</taxon>
        <taxon>Desulfovibrionaceae</taxon>
    </lineage>
</organism>
<protein>
    <submittedName>
        <fullName evidence="2">HD domain-containing protein</fullName>
    </submittedName>
</protein>
<dbReference type="PROSITE" id="PS51832">
    <property type="entry name" value="HD_GYP"/>
    <property type="match status" value="1"/>
</dbReference>
<dbReference type="CDD" id="cd00077">
    <property type="entry name" value="HDc"/>
    <property type="match status" value="1"/>
</dbReference>
<feature type="domain" description="HD-GYP" evidence="1">
    <location>
        <begin position="145"/>
        <end position="352"/>
    </location>
</feature>
<dbReference type="RefSeq" id="WP_155935625.1">
    <property type="nucleotide sequence ID" value="NZ_WODC01000012.1"/>
</dbReference>
<keyword evidence="3" id="KW-1185">Reference proteome</keyword>
<dbReference type="Gene3D" id="1.10.3210.10">
    <property type="entry name" value="Hypothetical protein af1432"/>
    <property type="match status" value="1"/>
</dbReference>
<evidence type="ECO:0000259" key="1">
    <source>
        <dbReference type="PROSITE" id="PS51832"/>
    </source>
</evidence>
<dbReference type="AlphaFoldDB" id="A0A7K1KRT8"/>
<dbReference type="InterPro" id="IPR037522">
    <property type="entry name" value="HD_GYP_dom"/>
</dbReference>
<proteinExistence type="predicted"/>
<evidence type="ECO:0000313" key="2">
    <source>
        <dbReference type="EMBL" id="MUM78778.1"/>
    </source>
</evidence>
<dbReference type="InterPro" id="IPR003607">
    <property type="entry name" value="HD/PDEase_dom"/>
</dbReference>
<name>A0A7K1KRT8_9BACT</name>
<dbReference type="EMBL" id="WODC01000012">
    <property type="protein sequence ID" value="MUM78778.1"/>
    <property type="molecule type" value="Genomic_DNA"/>
</dbReference>
<sequence>MPQPETSSAPPPGQPLSETYLQISPNILEIFPRFRPPVDIYLHDEALGRVGLLHGAGRRLGAEAQARVAGLAAEGRLFLLREDYHVYARHLSRKLGLVLVEDGLNPCEVAEIFSLALRDKVARFLDQPRREELDRLRGDIAILAEYLWADPCRVAVLTRALHRDHDPAVHAVNTLFIGIGLFVMLTSSAPAGAGGSGGAERTALSAMALGLALHDLGMTSVPRFITDKERYLLRRDRESIERHIEAGLRMIERLKVRDPVVRQCLEEHHERLDGSGYPRGLRGEAISLPGRLCAVADTFAAMIGSRPHRGAGSPDEAVATLVHESRRYDRRLTGLLAALLDSGVPGCAMPRTGR</sequence>
<dbReference type="SUPFAM" id="SSF109604">
    <property type="entry name" value="HD-domain/PDEase-like"/>
    <property type="match status" value="1"/>
</dbReference>